<keyword evidence="2" id="KW-1185">Reference proteome</keyword>
<dbReference type="PANTHER" id="PTHR41729">
    <property type="entry name" value="GLUTAMYL-TRNA SYNTHETASE"/>
    <property type="match status" value="1"/>
</dbReference>
<evidence type="ECO:0008006" key="3">
    <source>
        <dbReference type="Google" id="ProtNLM"/>
    </source>
</evidence>
<dbReference type="EMBL" id="FZOA01000001">
    <property type="protein sequence ID" value="SNR60186.1"/>
    <property type="molecule type" value="Genomic_DNA"/>
</dbReference>
<dbReference type="Proteomes" id="UP000198305">
    <property type="component" value="Unassembled WGS sequence"/>
</dbReference>
<dbReference type="InterPro" id="IPR025255">
    <property type="entry name" value="DUF4202"/>
</dbReference>
<accession>A0A238XMF2</accession>
<evidence type="ECO:0000313" key="2">
    <source>
        <dbReference type="Proteomes" id="UP000198305"/>
    </source>
</evidence>
<dbReference type="AlphaFoldDB" id="A0A238XMF2"/>
<dbReference type="OrthoDB" id="9799165at2"/>
<name>A0A238XMF2_9PROT</name>
<proteinExistence type="predicted"/>
<dbReference type="RefSeq" id="WP_089374227.1">
    <property type="nucleotide sequence ID" value="NZ_FZOA01000001.1"/>
</dbReference>
<protein>
    <recommendedName>
        <fullName evidence="3">DUF4202 domain-containing protein</fullName>
    </recommendedName>
</protein>
<gene>
    <name evidence="1" type="ORF">SAMN05192560_0046</name>
</gene>
<reference evidence="2" key="1">
    <citation type="submission" date="2017-06" db="EMBL/GenBank/DDBJ databases">
        <authorList>
            <person name="Varghese N."/>
            <person name="Submissions S."/>
        </authorList>
    </citation>
    <scope>NUCLEOTIDE SEQUENCE [LARGE SCALE GENOMIC DNA]</scope>
    <source>
        <strain evidence="2">Ca-68</strain>
    </source>
</reference>
<evidence type="ECO:0000313" key="1">
    <source>
        <dbReference type="EMBL" id="SNR60186.1"/>
    </source>
</evidence>
<sequence>MQELSQAVSRFSQVIAAFDARNAQDSNHTLVDGVAVPKELAYARRMTEMLQRYAPQASVAVQLAARCQHIERWTLPRDAYPMTKPGYHQWRRKLKEYHAQVAREIMQQVGYDADTMDRVAALVSKDAPLADAEMQMLEDVIVMVFVEHYLEEFVGQHPEYDVPKWKDILRKTLRKVSPTGHQALLTQVKLPQALVPLIQEVMAEGG</sequence>
<dbReference type="Pfam" id="PF13875">
    <property type="entry name" value="DUF4202"/>
    <property type="match status" value="1"/>
</dbReference>
<dbReference type="PANTHER" id="PTHR41729:SF1">
    <property type="entry name" value="GLUTAMYL-TRNA SYNTHETASE"/>
    <property type="match status" value="1"/>
</dbReference>
<organism evidence="1 2">
    <name type="scientific">Methylobacillus rhizosphaerae</name>
    <dbReference type="NCBI Taxonomy" id="551994"/>
    <lineage>
        <taxon>Bacteria</taxon>
        <taxon>Pseudomonadati</taxon>
        <taxon>Pseudomonadota</taxon>
        <taxon>Betaproteobacteria</taxon>
        <taxon>Nitrosomonadales</taxon>
        <taxon>Methylophilaceae</taxon>
        <taxon>Methylobacillus</taxon>
    </lineage>
</organism>